<evidence type="ECO:0000256" key="6">
    <source>
        <dbReference type="SAM" id="SignalP"/>
    </source>
</evidence>
<protein>
    <submittedName>
        <fullName evidence="8">Arylsulfatase</fullName>
        <ecNumber evidence="8">3.1.6.1</ecNumber>
    </submittedName>
</protein>
<evidence type="ECO:0000256" key="1">
    <source>
        <dbReference type="ARBA" id="ARBA00008779"/>
    </source>
</evidence>
<dbReference type="InterPro" id="IPR024607">
    <property type="entry name" value="Sulfatase_CS"/>
</dbReference>
<accession>A0A517P9Z8</accession>
<dbReference type="Pfam" id="PF00884">
    <property type="entry name" value="Sulfatase"/>
    <property type="match status" value="1"/>
</dbReference>
<feature type="domain" description="Sulfatase N-terminal" evidence="7">
    <location>
        <begin position="32"/>
        <end position="390"/>
    </location>
</feature>
<name>A0A517P9Z8_9PLAN</name>
<dbReference type="Gene3D" id="3.40.720.10">
    <property type="entry name" value="Alkaline Phosphatase, subunit A"/>
    <property type="match status" value="1"/>
</dbReference>
<dbReference type="AlphaFoldDB" id="A0A517P9Z8"/>
<sequence length="525" mass="59079" precursor="true">MIRSLTLCCLALGVQDAVFAGAGAGSPAAGTPNVLWVMSDDHAAHAIGAYGGRLAGLDPTPHLDRFAAEGVRFTNAFCENSICVPSRATLLTGQRSHRHGLRTLVGELPAERQTLARLMGEAGYETAMIGKWHLQAEPAAFDHYVVLPGQGQYHNPTFRVRGPKPWPQNVFQFNRYDGIHVSDAVTELSLKWLENRKSDKPFFLMHHFKAPHDDFQNAERYDFLYEDAEIPEPPSLRNREGFGPLGRQPYGTSVGSRNVRRNMGMHMFVDQDLPPEPYTRESYRRYLTKYLRCVRGVDDNFAKLIAHLRQTGELENTLIVYTSDQGFMLGEHDLIDKRWIYEESLRIPLLVRLPESLRTAFPDAPTPGATQDAFVGNVDFAPTLLEFAGVPTPDSMDGTSFAPLLRGETQERPAEAYYRYWMHMTHHDVPAHYGVRTPEAKLVFFYGLPLDARGALPEPTEPHWELYDLRTDPEEQHNVIADAEYAPLARTLRNRLNALRRDAGDTDAAHPDVARRAAASWPIPE</sequence>
<reference evidence="8 9" key="1">
    <citation type="submission" date="2019-02" db="EMBL/GenBank/DDBJ databases">
        <title>Deep-cultivation of Planctomycetes and their phenomic and genomic characterization uncovers novel biology.</title>
        <authorList>
            <person name="Wiegand S."/>
            <person name="Jogler M."/>
            <person name="Boedeker C."/>
            <person name="Pinto D."/>
            <person name="Vollmers J."/>
            <person name="Rivas-Marin E."/>
            <person name="Kohn T."/>
            <person name="Peeters S.H."/>
            <person name="Heuer A."/>
            <person name="Rast P."/>
            <person name="Oberbeckmann S."/>
            <person name="Bunk B."/>
            <person name="Jeske O."/>
            <person name="Meyerdierks A."/>
            <person name="Storesund J.E."/>
            <person name="Kallscheuer N."/>
            <person name="Luecker S."/>
            <person name="Lage O.M."/>
            <person name="Pohl T."/>
            <person name="Merkel B.J."/>
            <person name="Hornburger P."/>
            <person name="Mueller R.-W."/>
            <person name="Bruemmer F."/>
            <person name="Labrenz M."/>
            <person name="Spormann A.M."/>
            <person name="Op den Camp H."/>
            <person name="Overmann J."/>
            <person name="Amann R."/>
            <person name="Jetten M.S.M."/>
            <person name="Mascher T."/>
            <person name="Medema M.H."/>
            <person name="Devos D.P."/>
            <person name="Kaster A.-K."/>
            <person name="Ovreas L."/>
            <person name="Rohde M."/>
            <person name="Galperin M.Y."/>
            <person name="Jogler C."/>
        </authorList>
    </citation>
    <scope>NUCLEOTIDE SEQUENCE [LARGE SCALE GENOMIC DNA]</scope>
    <source>
        <strain evidence="8 9">CA12</strain>
    </source>
</reference>
<evidence type="ECO:0000256" key="4">
    <source>
        <dbReference type="ARBA" id="ARBA00023180"/>
    </source>
</evidence>
<evidence type="ECO:0000313" key="9">
    <source>
        <dbReference type="Proteomes" id="UP000318741"/>
    </source>
</evidence>
<dbReference type="PROSITE" id="PS00149">
    <property type="entry name" value="SULFATASE_2"/>
    <property type="match status" value="1"/>
</dbReference>
<keyword evidence="3 8" id="KW-0378">Hydrolase</keyword>
<evidence type="ECO:0000259" key="7">
    <source>
        <dbReference type="Pfam" id="PF00884"/>
    </source>
</evidence>
<proteinExistence type="inferred from homology"/>
<dbReference type="GO" id="GO:0004065">
    <property type="term" value="F:arylsulfatase activity"/>
    <property type="evidence" value="ECO:0007669"/>
    <property type="project" value="UniProtKB-EC"/>
</dbReference>
<keyword evidence="2 6" id="KW-0732">Signal</keyword>
<dbReference type="EC" id="3.1.6.1" evidence="8"/>
<dbReference type="PANTHER" id="PTHR43108:SF6">
    <property type="entry name" value="N-SULPHOGLUCOSAMINE SULPHOHYDROLASE"/>
    <property type="match status" value="1"/>
</dbReference>
<evidence type="ECO:0000256" key="3">
    <source>
        <dbReference type="ARBA" id="ARBA00022801"/>
    </source>
</evidence>
<evidence type="ECO:0000313" key="8">
    <source>
        <dbReference type="EMBL" id="QDT16206.1"/>
    </source>
</evidence>
<feature type="chain" id="PRO_5021972159" evidence="6">
    <location>
        <begin position="21"/>
        <end position="525"/>
    </location>
</feature>
<keyword evidence="4" id="KW-0325">Glycoprotein</keyword>
<dbReference type="SUPFAM" id="SSF53649">
    <property type="entry name" value="Alkaline phosphatase-like"/>
    <property type="match status" value="1"/>
</dbReference>
<evidence type="ECO:0000256" key="2">
    <source>
        <dbReference type="ARBA" id="ARBA00022729"/>
    </source>
</evidence>
<dbReference type="InterPro" id="IPR000917">
    <property type="entry name" value="Sulfatase_N"/>
</dbReference>
<feature type="region of interest" description="Disordered" evidence="5">
    <location>
        <begin position="235"/>
        <end position="254"/>
    </location>
</feature>
<dbReference type="KEGG" id="acaf:CA12_23060"/>
<dbReference type="EMBL" id="CP036265">
    <property type="protein sequence ID" value="QDT16206.1"/>
    <property type="molecule type" value="Genomic_DNA"/>
</dbReference>
<keyword evidence="9" id="KW-1185">Reference proteome</keyword>
<feature type="signal peptide" evidence="6">
    <location>
        <begin position="1"/>
        <end position="20"/>
    </location>
</feature>
<dbReference type="InterPro" id="IPR017850">
    <property type="entry name" value="Alkaline_phosphatase_core_sf"/>
</dbReference>
<dbReference type="PANTHER" id="PTHR43108">
    <property type="entry name" value="N-ACETYLGLUCOSAMINE-6-SULFATASE FAMILY MEMBER"/>
    <property type="match status" value="1"/>
</dbReference>
<feature type="compositionally biased region" description="Basic and acidic residues" evidence="5">
    <location>
        <begin position="503"/>
        <end position="515"/>
    </location>
</feature>
<feature type="region of interest" description="Disordered" evidence="5">
    <location>
        <begin position="503"/>
        <end position="525"/>
    </location>
</feature>
<dbReference type="Proteomes" id="UP000318741">
    <property type="component" value="Chromosome"/>
</dbReference>
<comment type="similarity">
    <text evidence="1">Belongs to the sulfatase family.</text>
</comment>
<dbReference type="RefSeq" id="WP_242687858.1">
    <property type="nucleotide sequence ID" value="NZ_CP036265.1"/>
</dbReference>
<evidence type="ECO:0000256" key="5">
    <source>
        <dbReference type="SAM" id="MobiDB-lite"/>
    </source>
</evidence>
<organism evidence="8 9">
    <name type="scientific">Alienimonas californiensis</name>
    <dbReference type="NCBI Taxonomy" id="2527989"/>
    <lineage>
        <taxon>Bacteria</taxon>
        <taxon>Pseudomonadati</taxon>
        <taxon>Planctomycetota</taxon>
        <taxon>Planctomycetia</taxon>
        <taxon>Planctomycetales</taxon>
        <taxon>Planctomycetaceae</taxon>
        <taxon>Alienimonas</taxon>
    </lineage>
</organism>
<dbReference type="CDD" id="cd16031">
    <property type="entry name" value="G6S_like"/>
    <property type="match status" value="1"/>
</dbReference>
<gene>
    <name evidence="8" type="primary">atsA_23</name>
    <name evidence="8" type="ORF">CA12_23060</name>
</gene>